<accession>A0ABR6ZGX9</accession>
<name>A0ABR6ZGX9_9BURK</name>
<organism evidence="1 2">
    <name type="scientific">Undibacterium umbellatum</name>
    <dbReference type="NCBI Taxonomy" id="2762300"/>
    <lineage>
        <taxon>Bacteria</taxon>
        <taxon>Pseudomonadati</taxon>
        <taxon>Pseudomonadota</taxon>
        <taxon>Betaproteobacteria</taxon>
        <taxon>Burkholderiales</taxon>
        <taxon>Oxalobacteraceae</taxon>
        <taxon>Undibacterium</taxon>
    </lineage>
</organism>
<evidence type="ECO:0000313" key="1">
    <source>
        <dbReference type="EMBL" id="MBC3910826.1"/>
    </source>
</evidence>
<reference evidence="1 2" key="1">
    <citation type="submission" date="2020-08" db="EMBL/GenBank/DDBJ databases">
        <title>Novel species isolated from subtropical streams in China.</title>
        <authorList>
            <person name="Lu H."/>
        </authorList>
    </citation>
    <scope>NUCLEOTIDE SEQUENCE [LARGE SCALE GENOMIC DNA]</scope>
    <source>
        <strain evidence="1 2">NL8W</strain>
    </source>
</reference>
<gene>
    <name evidence="1" type="ORF">H8L47_24960</name>
</gene>
<proteinExistence type="predicted"/>
<dbReference type="Proteomes" id="UP000646911">
    <property type="component" value="Unassembled WGS sequence"/>
</dbReference>
<keyword evidence="2" id="KW-1185">Reference proteome</keyword>
<dbReference type="EMBL" id="JACOFX010000020">
    <property type="protein sequence ID" value="MBC3910826.1"/>
    <property type="molecule type" value="Genomic_DNA"/>
</dbReference>
<dbReference type="RefSeq" id="WP_186956397.1">
    <property type="nucleotide sequence ID" value="NZ_JACOFX010000020.1"/>
</dbReference>
<evidence type="ECO:0000313" key="2">
    <source>
        <dbReference type="Proteomes" id="UP000646911"/>
    </source>
</evidence>
<protein>
    <submittedName>
        <fullName evidence="1">Uncharacterized protein</fullName>
    </submittedName>
</protein>
<sequence>MDLGYGQDMIRFREFLPERPDLISVISDPSEFAKSDSLRAQRAGYRGSDFDLYDFNASGSKLGRVALQEQKNSTSHQGLTRHFRIKNLVMCIAHT</sequence>
<comment type="caution">
    <text evidence="1">The sequence shown here is derived from an EMBL/GenBank/DDBJ whole genome shotgun (WGS) entry which is preliminary data.</text>
</comment>